<keyword evidence="3" id="KW-1185">Reference proteome</keyword>
<accession>A0AAE0TNY2</accession>
<dbReference type="EMBL" id="JAUTXT010000047">
    <property type="protein sequence ID" value="KAK3671055.1"/>
    <property type="molecule type" value="Genomic_DNA"/>
</dbReference>
<gene>
    <name evidence="2" type="ORF">LTR78_009016</name>
</gene>
<evidence type="ECO:0000256" key="1">
    <source>
        <dbReference type="SAM" id="MobiDB-lite"/>
    </source>
</evidence>
<protein>
    <submittedName>
        <fullName evidence="2">Uncharacterized protein</fullName>
    </submittedName>
</protein>
<feature type="compositionally biased region" description="Low complexity" evidence="1">
    <location>
        <begin position="22"/>
        <end position="33"/>
    </location>
</feature>
<name>A0AAE0TNY2_9PEZI</name>
<proteinExistence type="predicted"/>
<evidence type="ECO:0000313" key="2">
    <source>
        <dbReference type="EMBL" id="KAK3671055.1"/>
    </source>
</evidence>
<comment type="caution">
    <text evidence="2">The sequence shown here is derived from an EMBL/GenBank/DDBJ whole genome shotgun (WGS) entry which is preliminary data.</text>
</comment>
<dbReference type="Proteomes" id="UP001274830">
    <property type="component" value="Unassembled WGS sequence"/>
</dbReference>
<feature type="region of interest" description="Disordered" evidence="1">
    <location>
        <begin position="120"/>
        <end position="143"/>
    </location>
</feature>
<evidence type="ECO:0000313" key="3">
    <source>
        <dbReference type="Proteomes" id="UP001274830"/>
    </source>
</evidence>
<dbReference type="AlphaFoldDB" id="A0AAE0TNY2"/>
<sequence length="143" mass="14950">TYDSLTTSPDCDDTKTLAGSISHSLSPSSIAQSGSYAPSTSATARSTLDSYAASSIIEQRSLVPGHHHRQSSVDLQSQRTPARKAFVGLCHAVNVVIPVDVDDGATSMQASSLAKVFQRNGPKFNDDTAAASENSVQGRRKGG</sequence>
<reference evidence="2" key="1">
    <citation type="submission" date="2023-07" db="EMBL/GenBank/DDBJ databases">
        <title>Black Yeasts Isolated from many extreme environments.</title>
        <authorList>
            <person name="Coleine C."/>
            <person name="Stajich J.E."/>
            <person name="Selbmann L."/>
        </authorList>
    </citation>
    <scope>NUCLEOTIDE SEQUENCE</scope>
    <source>
        <strain evidence="2">CCFEE 5485</strain>
    </source>
</reference>
<organism evidence="2 3">
    <name type="scientific">Recurvomyces mirabilis</name>
    <dbReference type="NCBI Taxonomy" id="574656"/>
    <lineage>
        <taxon>Eukaryota</taxon>
        <taxon>Fungi</taxon>
        <taxon>Dikarya</taxon>
        <taxon>Ascomycota</taxon>
        <taxon>Pezizomycotina</taxon>
        <taxon>Dothideomycetes</taxon>
        <taxon>Dothideomycetidae</taxon>
        <taxon>Mycosphaerellales</taxon>
        <taxon>Teratosphaeriaceae</taxon>
        <taxon>Recurvomyces</taxon>
    </lineage>
</organism>
<feature type="non-terminal residue" evidence="2">
    <location>
        <position position="1"/>
    </location>
</feature>
<feature type="region of interest" description="Disordered" evidence="1">
    <location>
        <begin position="22"/>
        <end position="41"/>
    </location>
</feature>